<sequence>MEFRRRFTQNILGEKGRRIRELISVFQKRFNFPENNVSSFSALSGFKSRSFCFFFFFFFGQRQGVERLLP</sequence>
<dbReference type="Gene3D" id="3.30.300.20">
    <property type="match status" value="1"/>
</dbReference>
<accession>A0A822Z478</accession>
<comment type="caution">
    <text evidence="1">The sequence shown here is derived from an EMBL/GenBank/DDBJ whole genome shotgun (WGS) entry which is preliminary data.</text>
</comment>
<evidence type="ECO:0000313" key="1">
    <source>
        <dbReference type="EMBL" id="DAD38295.1"/>
    </source>
</evidence>
<dbReference type="Proteomes" id="UP000607653">
    <property type="component" value="Unassembled WGS sequence"/>
</dbReference>
<evidence type="ECO:0000313" key="2">
    <source>
        <dbReference type="Proteomes" id="UP000607653"/>
    </source>
</evidence>
<dbReference type="AlphaFoldDB" id="A0A822Z478"/>
<reference evidence="1 2" key="1">
    <citation type="journal article" date="2020" name="Mol. Biol. Evol.">
        <title>Distinct Expression and Methylation Patterns for Genes with Different Fates following a Single Whole-Genome Duplication in Flowering Plants.</title>
        <authorList>
            <person name="Shi T."/>
            <person name="Rahmani R.S."/>
            <person name="Gugger P.F."/>
            <person name="Wang M."/>
            <person name="Li H."/>
            <person name="Zhang Y."/>
            <person name="Li Z."/>
            <person name="Wang Q."/>
            <person name="Van de Peer Y."/>
            <person name="Marchal K."/>
            <person name="Chen J."/>
        </authorList>
    </citation>
    <scope>NUCLEOTIDE SEQUENCE [LARGE SCALE GENOMIC DNA]</scope>
    <source>
        <tissue evidence="1">Leaf</tissue>
    </source>
</reference>
<proteinExistence type="predicted"/>
<organism evidence="1 2">
    <name type="scientific">Nelumbo nucifera</name>
    <name type="common">Sacred lotus</name>
    <dbReference type="NCBI Taxonomy" id="4432"/>
    <lineage>
        <taxon>Eukaryota</taxon>
        <taxon>Viridiplantae</taxon>
        <taxon>Streptophyta</taxon>
        <taxon>Embryophyta</taxon>
        <taxon>Tracheophyta</taxon>
        <taxon>Spermatophyta</taxon>
        <taxon>Magnoliopsida</taxon>
        <taxon>Proteales</taxon>
        <taxon>Nelumbonaceae</taxon>
        <taxon>Nelumbo</taxon>
    </lineage>
</organism>
<dbReference type="EMBL" id="DUZY01000004">
    <property type="protein sequence ID" value="DAD38295.1"/>
    <property type="molecule type" value="Genomic_DNA"/>
</dbReference>
<keyword evidence="2" id="KW-1185">Reference proteome</keyword>
<protein>
    <submittedName>
        <fullName evidence="1">Uncharacterized protein</fullName>
    </submittedName>
</protein>
<dbReference type="InterPro" id="IPR015946">
    <property type="entry name" value="KH_dom-like_a/b"/>
</dbReference>
<name>A0A822Z478_NELNU</name>
<gene>
    <name evidence="1" type="ORF">HUJ06_008936</name>
</gene>